<keyword evidence="10" id="KW-1185">Reference proteome</keyword>
<evidence type="ECO:0000313" key="10">
    <source>
        <dbReference type="Proteomes" id="UP001281410"/>
    </source>
</evidence>
<dbReference type="InterPro" id="IPR005630">
    <property type="entry name" value="Terpene_synthase_metal-bd"/>
</dbReference>
<dbReference type="SUPFAM" id="SSF48576">
    <property type="entry name" value="Terpenoid synthases"/>
    <property type="match status" value="1"/>
</dbReference>
<evidence type="ECO:0000313" key="9">
    <source>
        <dbReference type="EMBL" id="KAK3207087.1"/>
    </source>
</evidence>
<name>A0AAE0E481_9ROSI</name>
<evidence type="ECO:0000256" key="5">
    <source>
        <dbReference type="ARBA" id="ARBA00023211"/>
    </source>
</evidence>
<dbReference type="Proteomes" id="UP001281410">
    <property type="component" value="Unassembled WGS sequence"/>
</dbReference>
<comment type="caution">
    <text evidence="9">The sequence shown here is derived from an EMBL/GenBank/DDBJ whole genome shotgun (WGS) entry which is preliminary data.</text>
</comment>
<dbReference type="Gene3D" id="1.10.600.10">
    <property type="entry name" value="Farnesyl Diphosphate Synthase"/>
    <property type="match status" value="1"/>
</dbReference>
<keyword evidence="4" id="KW-0460">Magnesium</keyword>
<keyword evidence="3" id="KW-0479">Metal-binding</keyword>
<proteinExistence type="predicted"/>
<accession>A0AAE0E481</accession>
<dbReference type="SUPFAM" id="SSF48239">
    <property type="entry name" value="Terpenoid cyclases/Protein prenyltransferases"/>
    <property type="match status" value="1"/>
</dbReference>
<dbReference type="InterPro" id="IPR050148">
    <property type="entry name" value="Terpene_synthase-like"/>
</dbReference>
<dbReference type="Pfam" id="PF03936">
    <property type="entry name" value="Terpene_synth_C"/>
    <property type="match status" value="1"/>
</dbReference>
<dbReference type="CDD" id="cd00684">
    <property type="entry name" value="Terpene_cyclase_plant_C1"/>
    <property type="match status" value="1"/>
</dbReference>
<evidence type="ECO:0000256" key="3">
    <source>
        <dbReference type="ARBA" id="ARBA00022723"/>
    </source>
</evidence>
<dbReference type="PANTHER" id="PTHR31225">
    <property type="entry name" value="OS04G0344100 PROTEIN-RELATED"/>
    <property type="match status" value="1"/>
</dbReference>
<gene>
    <name evidence="9" type="ORF">Dsin_021133</name>
</gene>
<comment type="cofactor">
    <cofactor evidence="1">
        <name>Mn(2+)</name>
        <dbReference type="ChEBI" id="CHEBI:29035"/>
    </cofactor>
</comment>
<dbReference type="InterPro" id="IPR034741">
    <property type="entry name" value="Terpene_cyclase-like_1_C"/>
</dbReference>
<dbReference type="SFLD" id="SFLDS00005">
    <property type="entry name" value="Isoprenoid_Synthase_Type_I"/>
    <property type="match status" value="1"/>
</dbReference>
<evidence type="ECO:0000259" key="8">
    <source>
        <dbReference type="Pfam" id="PF03936"/>
    </source>
</evidence>
<dbReference type="InterPro" id="IPR008930">
    <property type="entry name" value="Terpenoid_cyclase/PrenylTrfase"/>
</dbReference>
<dbReference type="GO" id="GO:0010333">
    <property type="term" value="F:terpene synthase activity"/>
    <property type="evidence" value="ECO:0007669"/>
    <property type="project" value="InterPro"/>
</dbReference>
<dbReference type="Gene3D" id="1.50.10.130">
    <property type="entry name" value="Terpene synthase, N-terminal domain"/>
    <property type="match status" value="1"/>
</dbReference>
<keyword evidence="5" id="KW-0464">Manganese</keyword>
<dbReference type="Pfam" id="PF01397">
    <property type="entry name" value="Terpene_synth"/>
    <property type="match status" value="1"/>
</dbReference>
<dbReference type="InterPro" id="IPR044814">
    <property type="entry name" value="Terpene_cyclase_plant_C1"/>
</dbReference>
<dbReference type="EMBL" id="JANJYJ010000006">
    <property type="protein sequence ID" value="KAK3207087.1"/>
    <property type="molecule type" value="Genomic_DNA"/>
</dbReference>
<evidence type="ECO:0000256" key="6">
    <source>
        <dbReference type="ARBA" id="ARBA00023239"/>
    </source>
</evidence>
<dbReference type="InterPro" id="IPR036965">
    <property type="entry name" value="Terpene_synth_N_sf"/>
</dbReference>
<evidence type="ECO:0000256" key="2">
    <source>
        <dbReference type="ARBA" id="ARBA00001946"/>
    </source>
</evidence>
<comment type="cofactor">
    <cofactor evidence="2">
        <name>Mg(2+)</name>
        <dbReference type="ChEBI" id="CHEBI:18420"/>
    </cofactor>
</comment>
<dbReference type="GO" id="GO:0000287">
    <property type="term" value="F:magnesium ion binding"/>
    <property type="evidence" value="ECO:0007669"/>
    <property type="project" value="InterPro"/>
</dbReference>
<dbReference type="FunFam" id="1.50.10.130:FF:000001">
    <property type="entry name" value="Isoprene synthase, chloroplastic"/>
    <property type="match status" value="1"/>
</dbReference>
<keyword evidence="6" id="KW-0456">Lyase</keyword>
<organism evidence="9 10">
    <name type="scientific">Dipteronia sinensis</name>
    <dbReference type="NCBI Taxonomy" id="43782"/>
    <lineage>
        <taxon>Eukaryota</taxon>
        <taxon>Viridiplantae</taxon>
        <taxon>Streptophyta</taxon>
        <taxon>Embryophyta</taxon>
        <taxon>Tracheophyta</taxon>
        <taxon>Spermatophyta</taxon>
        <taxon>Magnoliopsida</taxon>
        <taxon>eudicotyledons</taxon>
        <taxon>Gunneridae</taxon>
        <taxon>Pentapetalae</taxon>
        <taxon>rosids</taxon>
        <taxon>malvids</taxon>
        <taxon>Sapindales</taxon>
        <taxon>Sapindaceae</taxon>
        <taxon>Hippocastanoideae</taxon>
        <taxon>Acereae</taxon>
        <taxon>Dipteronia</taxon>
    </lineage>
</organism>
<evidence type="ECO:0000256" key="4">
    <source>
        <dbReference type="ARBA" id="ARBA00022842"/>
    </source>
</evidence>
<feature type="domain" description="Terpene synthase N-terminal" evidence="7">
    <location>
        <begin position="67"/>
        <end position="247"/>
    </location>
</feature>
<sequence length="586" mass="67618">MANIIAISSTPISSTVTTLQYPKSIPQKATRRSTCAHKPLLQCFATVDKLIDTPTVARRSANYKPCIWDHDYLLSLSTDYKRETYARQAEKLKEKVMTMFNNLENPLDQLELVDTLQRLGLAYHFDAEINRTLLNVYNNSDDKWKEGNLYATSLQFRLFRQHGYDVSQEVFSSFKEEESESSFKVCLCDDIKAMIGLYEASHYGLEGESIMEEAWKFTTDHLKQLLDGDKKATTLDRNLATQVKDALELPLHWRPPRLEAMWFINAYERREDANHVLLELAKLDYNIVQASYQEELKELSRWWEKYGPGEKLSFARSRLVESFLWSMAIASEPQFGYSRIINTKVIALITVIDDIYDVYGGTVRAMEQLPEYMKVAYLTLYNFVNEMAYDILRDQGVDVLMNLKNSWVGLFRAYLVEANWFHSGTKPTLEEYMKNAWISIANPILAVHSYISATNPIIEKELNYIESNPDLLYWVAKIDRLQDDLGTSSDELKRGDVLKAIQCYMNDTGSSEEVAREYIRHIVRMMWKKVNVHCSTETDLSKLSIQLILNLVRMAHCIYLHGDGHGVPDTVTKDQALALLFEPIPM</sequence>
<dbReference type="InterPro" id="IPR001906">
    <property type="entry name" value="Terpene_synth_N"/>
</dbReference>
<dbReference type="GO" id="GO:0016102">
    <property type="term" value="P:diterpenoid biosynthetic process"/>
    <property type="evidence" value="ECO:0007669"/>
    <property type="project" value="InterPro"/>
</dbReference>
<dbReference type="PANTHER" id="PTHR31225:SF245">
    <property type="entry name" value="(-)-ALPHA-TERPINEOL SYNTHASE-LIKE"/>
    <property type="match status" value="1"/>
</dbReference>
<feature type="domain" description="Terpene synthase metal-binding" evidence="8">
    <location>
        <begin position="309"/>
        <end position="529"/>
    </location>
</feature>
<evidence type="ECO:0000256" key="1">
    <source>
        <dbReference type="ARBA" id="ARBA00001936"/>
    </source>
</evidence>
<dbReference type="AlphaFoldDB" id="A0AAE0E481"/>
<dbReference type="InterPro" id="IPR008949">
    <property type="entry name" value="Isoprenoid_synthase_dom_sf"/>
</dbReference>
<protein>
    <submittedName>
        <fullName evidence="9">Uncharacterized protein</fullName>
    </submittedName>
</protein>
<reference evidence="9" key="1">
    <citation type="journal article" date="2023" name="Plant J.">
        <title>Genome sequences and population genomics provide insights into the demographic history, inbreeding, and mutation load of two 'living fossil' tree species of Dipteronia.</title>
        <authorList>
            <person name="Feng Y."/>
            <person name="Comes H.P."/>
            <person name="Chen J."/>
            <person name="Zhu S."/>
            <person name="Lu R."/>
            <person name="Zhang X."/>
            <person name="Li P."/>
            <person name="Qiu J."/>
            <person name="Olsen K.M."/>
            <person name="Qiu Y."/>
        </authorList>
    </citation>
    <scope>NUCLEOTIDE SEQUENCE</scope>
    <source>
        <strain evidence="9">NBL</strain>
    </source>
</reference>
<dbReference type="SFLD" id="SFLDG01019">
    <property type="entry name" value="Terpene_Cyclase_Like_1_C_Termi"/>
    <property type="match status" value="1"/>
</dbReference>
<evidence type="ECO:0000259" key="7">
    <source>
        <dbReference type="Pfam" id="PF01397"/>
    </source>
</evidence>
<dbReference type="FunFam" id="1.10.600.10:FF:000007">
    <property type="entry name" value="Isoprene synthase, chloroplastic"/>
    <property type="match status" value="1"/>
</dbReference>